<dbReference type="Proteomes" id="UP000287853">
    <property type="component" value="Unassembled WGS sequence"/>
</dbReference>
<dbReference type="EMBL" id="MTKO01000078">
    <property type="protein sequence ID" value="RWX45431.1"/>
    <property type="molecule type" value="Genomic_DNA"/>
</dbReference>
<dbReference type="Gene3D" id="1.10.10.10">
    <property type="entry name" value="Winged helix-like DNA-binding domain superfamily/Winged helix DNA-binding domain"/>
    <property type="match status" value="1"/>
</dbReference>
<comment type="caution">
    <text evidence="2">The sequence shown here is derived from an EMBL/GenBank/DDBJ whole genome shotgun (WGS) entry which is preliminary data.</text>
</comment>
<reference evidence="2 3" key="1">
    <citation type="submission" date="2017-01" db="EMBL/GenBank/DDBJ databases">
        <title>The cable genome- insights into the physiology and evolution of filamentous bacteria capable of sulfide oxidation via long distance electron transfer.</title>
        <authorList>
            <person name="Schreiber L."/>
            <person name="Bjerg J.T."/>
            <person name="Boggild A."/>
            <person name="Van De Vossenberg J."/>
            <person name="Meysman F."/>
            <person name="Nielsen L.P."/>
            <person name="Schramm A."/>
            <person name="Kjeldsen K.U."/>
        </authorList>
    </citation>
    <scope>NUCLEOTIDE SEQUENCE [LARGE SCALE GENOMIC DNA]</scope>
    <source>
        <strain evidence="2">MCF</strain>
    </source>
</reference>
<name>A0A444IX17_9BACT</name>
<sequence>MKHNYEHLKETVGPGVFTQWQKVDVEIYAFTDVGIKVAINNEYIGLVYKNQIYEDYEEGKRLKAYIQCVREDGKIDISLQPNQGIHIPSTTEKILEHLKAAGGQSMFNDKSSPEDIKKVFQVSKKVFKQAIGSLYKKGVIKITDKGIELVR</sequence>
<dbReference type="PANTHER" id="PTHR37296:SF1">
    <property type="entry name" value="CONSERVED VIRULENCE FACTOR B"/>
    <property type="match status" value="1"/>
</dbReference>
<dbReference type="Gene3D" id="2.40.50.140">
    <property type="entry name" value="Nucleic acid-binding proteins"/>
    <property type="match status" value="1"/>
</dbReference>
<evidence type="ECO:0000313" key="2">
    <source>
        <dbReference type="EMBL" id="RWX45431.1"/>
    </source>
</evidence>
<dbReference type="InterPro" id="IPR014464">
    <property type="entry name" value="CvfB_fam"/>
</dbReference>
<organism evidence="2 3">
    <name type="scientific">Candidatus Electrothrix aarhusensis</name>
    <dbReference type="NCBI Taxonomy" id="1859131"/>
    <lineage>
        <taxon>Bacteria</taxon>
        <taxon>Pseudomonadati</taxon>
        <taxon>Thermodesulfobacteriota</taxon>
        <taxon>Desulfobulbia</taxon>
        <taxon>Desulfobulbales</taxon>
        <taxon>Desulfobulbaceae</taxon>
        <taxon>Candidatus Electrothrix</taxon>
    </lineage>
</organism>
<proteinExistence type="predicted"/>
<feature type="domain" description="Conserved virulence factor B-like winged helix" evidence="1">
    <location>
        <begin position="92"/>
        <end position="149"/>
    </location>
</feature>
<evidence type="ECO:0000313" key="3">
    <source>
        <dbReference type="Proteomes" id="UP000287853"/>
    </source>
</evidence>
<accession>A0A444IX17</accession>
<dbReference type="InterPro" id="IPR036388">
    <property type="entry name" value="WH-like_DNA-bd_sf"/>
</dbReference>
<protein>
    <recommendedName>
        <fullName evidence="1">Conserved virulence factor B-like winged helix domain-containing protein</fullName>
    </recommendedName>
</protein>
<dbReference type="InterPro" id="IPR040764">
    <property type="entry name" value="CvfB_WH"/>
</dbReference>
<dbReference type="AlphaFoldDB" id="A0A444IX17"/>
<evidence type="ECO:0000259" key="1">
    <source>
        <dbReference type="Pfam" id="PF17783"/>
    </source>
</evidence>
<gene>
    <name evidence="2" type="ORF">H206_00917</name>
</gene>
<dbReference type="PANTHER" id="PTHR37296">
    <property type="entry name" value="CONSERVED VIRULENCE FACTOR B"/>
    <property type="match status" value="1"/>
</dbReference>
<dbReference type="InterPro" id="IPR012340">
    <property type="entry name" value="NA-bd_OB-fold"/>
</dbReference>
<dbReference type="Pfam" id="PF17783">
    <property type="entry name" value="WHD_CvfB"/>
    <property type="match status" value="1"/>
</dbReference>
<keyword evidence="3" id="KW-1185">Reference proteome</keyword>